<evidence type="ECO:0000313" key="2">
    <source>
        <dbReference type="EMBL" id="TFL07107.1"/>
    </source>
</evidence>
<name>A0A5C3R0J6_9AGAR</name>
<proteinExistence type="predicted"/>
<evidence type="ECO:0000259" key="1">
    <source>
        <dbReference type="PROSITE" id="PS50097"/>
    </source>
</evidence>
<feature type="domain" description="BTB" evidence="1">
    <location>
        <begin position="16"/>
        <end position="90"/>
    </location>
</feature>
<accession>A0A5C3R0J6</accession>
<dbReference type="PROSITE" id="PS50097">
    <property type="entry name" value="BTB"/>
    <property type="match status" value="1"/>
</dbReference>
<dbReference type="OrthoDB" id="9997739at2759"/>
<dbReference type="STRING" id="1884261.A0A5C3R0J6"/>
<gene>
    <name evidence="2" type="ORF">BDV98DRAFT_497138</name>
</gene>
<reference evidence="2 3" key="1">
    <citation type="journal article" date="2019" name="Nat. Ecol. Evol.">
        <title>Megaphylogeny resolves global patterns of mushroom evolution.</title>
        <authorList>
            <person name="Varga T."/>
            <person name="Krizsan K."/>
            <person name="Foldi C."/>
            <person name="Dima B."/>
            <person name="Sanchez-Garcia M."/>
            <person name="Sanchez-Ramirez S."/>
            <person name="Szollosi G.J."/>
            <person name="Szarkandi J.G."/>
            <person name="Papp V."/>
            <person name="Albert L."/>
            <person name="Andreopoulos W."/>
            <person name="Angelini C."/>
            <person name="Antonin V."/>
            <person name="Barry K.W."/>
            <person name="Bougher N.L."/>
            <person name="Buchanan P."/>
            <person name="Buyck B."/>
            <person name="Bense V."/>
            <person name="Catcheside P."/>
            <person name="Chovatia M."/>
            <person name="Cooper J."/>
            <person name="Damon W."/>
            <person name="Desjardin D."/>
            <person name="Finy P."/>
            <person name="Geml J."/>
            <person name="Haridas S."/>
            <person name="Hughes K."/>
            <person name="Justo A."/>
            <person name="Karasinski D."/>
            <person name="Kautmanova I."/>
            <person name="Kiss B."/>
            <person name="Kocsube S."/>
            <person name="Kotiranta H."/>
            <person name="LaButti K.M."/>
            <person name="Lechner B.E."/>
            <person name="Liimatainen K."/>
            <person name="Lipzen A."/>
            <person name="Lukacs Z."/>
            <person name="Mihaltcheva S."/>
            <person name="Morgado L.N."/>
            <person name="Niskanen T."/>
            <person name="Noordeloos M.E."/>
            <person name="Ohm R.A."/>
            <person name="Ortiz-Santana B."/>
            <person name="Ovrebo C."/>
            <person name="Racz N."/>
            <person name="Riley R."/>
            <person name="Savchenko A."/>
            <person name="Shiryaev A."/>
            <person name="Soop K."/>
            <person name="Spirin V."/>
            <person name="Szebenyi C."/>
            <person name="Tomsovsky M."/>
            <person name="Tulloss R.E."/>
            <person name="Uehling J."/>
            <person name="Grigoriev I.V."/>
            <person name="Vagvolgyi C."/>
            <person name="Papp T."/>
            <person name="Martin F.M."/>
            <person name="Miettinen O."/>
            <person name="Hibbett D.S."/>
            <person name="Nagy L.G."/>
        </authorList>
    </citation>
    <scope>NUCLEOTIDE SEQUENCE [LARGE SCALE GENOMIC DNA]</scope>
    <source>
        <strain evidence="2 3">CBS 309.79</strain>
    </source>
</reference>
<dbReference type="Proteomes" id="UP000305067">
    <property type="component" value="Unassembled WGS sequence"/>
</dbReference>
<dbReference type="AlphaFoldDB" id="A0A5C3R0J6"/>
<evidence type="ECO:0000313" key="3">
    <source>
        <dbReference type="Proteomes" id="UP000305067"/>
    </source>
</evidence>
<dbReference type="EMBL" id="ML178814">
    <property type="protein sequence ID" value="TFL07107.1"/>
    <property type="molecule type" value="Genomic_DNA"/>
</dbReference>
<keyword evidence="3" id="KW-1185">Reference proteome</keyword>
<organism evidence="2 3">
    <name type="scientific">Pterulicium gracile</name>
    <dbReference type="NCBI Taxonomy" id="1884261"/>
    <lineage>
        <taxon>Eukaryota</taxon>
        <taxon>Fungi</taxon>
        <taxon>Dikarya</taxon>
        <taxon>Basidiomycota</taxon>
        <taxon>Agaricomycotina</taxon>
        <taxon>Agaricomycetes</taxon>
        <taxon>Agaricomycetidae</taxon>
        <taxon>Agaricales</taxon>
        <taxon>Pleurotineae</taxon>
        <taxon>Pterulaceae</taxon>
        <taxon>Pterulicium</taxon>
    </lineage>
</organism>
<dbReference type="Pfam" id="PF00651">
    <property type="entry name" value="BTB"/>
    <property type="match status" value="1"/>
</dbReference>
<sequence length="216" mass="24673">MNPHVKRHRQFYIRTGNLHFLVGRYLFRVHQHFFTAESEYFRDLLETTVPGGYTAKGMDDANAIILDDVLVEEFECFLAVFYEPYYTLDSPDEWLLILELASHWRFGEVKKTAVRALNKLGVPEVDRIVAFQNHGVSNSYILPLLAAVVAREEPLTAEEGEKLGMRTAIHIAQLRETARSNTRRARGEPALEDRRVDANVQGIVQETFNIPTSAPT</sequence>
<dbReference type="SUPFAM" id="SSF54695">
    <property type="entry name" value="POZ domain"/>
    <property type="match status" value="1"/>
</dbReference>
<protein>
    <recommendedName>
        <fullName evidence="1">BTB domain-containing protein</fullName>
    </recommendedName>
</protein>
<dbReference type="Gene3D" id="3.30.710.10">
    <property type="entry name" value="Potassium Channel Kv1.1, Chain A"/>
    <property type="match status" value="1"/>
</dbReference>
<dbReference type="InterPro" id="IPR011333">
    <property type="entry name" value="SKP1/BTB/POZ_sf"/>
</dbReference>
<dbReference type="InterPro" id="IPR000210">
    <property type="entry name" value="BTB/POZ_dom"/>
</dbReference>